<name>A0A517N2E6_9BACT</name>
<dbReference type="EMBL" id="CP036263">
    <property type="protein sequence ID" value="QDT01304.1"/>
    <property type="molecule type" value="Genomic_DNA"/>
</dbReference>
<feature type="transmembrane region" description="Helical" evidence="1">
    <location>
        <begin position="33"/>
        <end position="51"/>
    </location>
</feature>
<keyword evidence="1" id="KW-1133">Transmembrane helix</keyword>
<gene>
    <name evidence="2" type="ORF">HG15A2_46460</name>
</gene>
<keyword evidence="1" id="KW-0812">Transmembrane</keyword>
<evidence type="ECO:0000313" key="3">
    <source>
        <dbReference type="Proteomes" id="UP000319852"/>
    </source>
</evidence>
<proteinExistence type="predicted"/>
<evidence type="ECO:0000256" key="1">
    <source>
        <dbReference type="SAM" id="Phobius"/>
    </source>
</evidence>
<dbReference type="Proteomes" id="UP000319852">
    <property type="component" value="Chromosome"/>
</dbReference>
<dbReference type="KEGG" id="amob:HG15A2_46460"/>
<reference evidence="2 3" key="1">
    <citation type="submission" date="2019-02" db="EMBL/GenBank/DDBJ databases">
        <title>Deep-cultivation of Planctomycetes and their phenomic and genomic characterization uncovers novel biology.</title>
        <authorList>
            <person name="Wiegand S."/>
            <person name="Jogler M."/>
            <person name="Boedeker C."/>
            <person name="Pinto D."/>
            <person name="Vollmers J."/>
            <person name="Rivas-Marin E."/>
            <person name="Kohn T."/>
            <person name="Peeters S.H."/>
            <person name="Heuer A."/>
            <person name="Rast P."/>
            <person name="Oberbeckmann S."/>
            <person name="Bunk B."/>
            <person name="Jeske O."/>
            <person name="Meyerdierks A."/>
            <person name="Storesund J.E."/>
            <person name="Kallscheuer N."/>
            <person name="Luecker S."/>
            <person name="Lage O.M."/>
            <person name="Pohl T."/>
            <person name="Merkel B.J."/>
            <person name="Hornburger P."/>
            <person name="Mueller R.-W."/>
            <person name="Bruemmer F."/>
            <person name="Labrenz M."/>
            <person name="Spormann A.M."/>
            <person name="Op den Camp H."/>
            <person name="Overmann J."/>
            <person name="Amann R."/>
            <person name="Jetten M.S.M."/>
            <person name="Mascher T."/>
            <person name="Medema M.H."/>
            <person name="Devos D.P."/>
            <person name="Kaster A.-K."/>
            <person name="Ovreas L."/>
            <person name="Rohde M."/>
            <person name="Galperin M.Y."/>
            <person name="Jogler C."/>
        </authorList>
    </citation>
    <scope>NUCLEOTIDE SEQUENCE [LARGE SCALE GENOMIC DNA]</scope>
    <source>
        <strain evidence="2 3">HG15A2</strain>
    </source>
</reference>
<sequence>MPAEPVVLLHLGCYNGRPCYVFVLGNEIAMKKILLIVFALLVIAVVAGFFIRGEYVTQQTAERTFTIAEDFTKVRKIMVRTNAAKEIVTMGGDSEFISQHWEGGDLDLGEEKVGEGKILKMLAGESDYKLDLTGELQVRTTDEYIGKNEVKLQQVVKITPDEIDSQVRLKKPGEKLLDYQMGTTLARDDKQTKVTLKLTQKIKTEAPWWAHSIADRRVQGSAAKTIENQEAAMRELIDLNSEDVGVFPLN</sequence>
<evidence type="ECO:0000313" key="2">
    <source>
        <dbReference type="EMBL" id="QDT01304.1"/>
    </source>
</evidence>
<dbReference type="AlphaFoldDB" id="A0A517N2E6"/>
<keyword evidence="3" id="KW-1185">Reference proteome</keyword>
<organism evidence="2 3">
    <name type="scientific">Adhaeretor mobilis</name>
    <dbReference type="NCBI Taxonomy" id="1930276"/>
    <lineage>
        <taxon>Bacteria</taxon>
        <taxon>Pseudomonadati</taxon>
        <taxon>Planctomycetota</taxon>
        <taxon>Planctomycetia</taxon>
        <taxon>Pirellulales</taxon>
        <taxon>Lacipirellulaceae</taxon>
        <taxon>Adhaeretor</taxon>
    </lineage>
</organism>
<keyword evidence="1" id="KW-0472">Membrane</keyword>
<accession>A0A517N2E6</accession>
<protein>
    <submittedName>
        <fullName evidence="2">Uncharacterized protein</fullName>
    </submittedName>
</protein>